<dbReference type="RefSeq" id="WP_050466126.1">
    <property type="nucleotide sequence ID" value="NZ_JBIUZV010000008.1"/>
</dbReference>
<feature type="transmembrane region" description="Helical" evidence="6">
    <location>
        <begin position="353"/>
        <end position="374"/>
    </location>
</feature>
<feature type="transmembrane region" description="Helical" evidence="6">
    <location>
        <begin position="320"/>
        <end position="341"/>
    </location>
</feature>
<accession>A0ABW8F1G1</accession>
<evidence type="ECO:0000313" key="8">
    <source>
        <dbReference type="Proteomes" id="UP001617427"/>
    </source>
</evidence>
<comment type="caution">
    <text evidence="7">The sequence shown here is derived from an EMBL/GenBank/DDBJ whole genome shotgun (WGS) entry which is preliminary data.</text>
</comment>
<keyword evidence="2" id="KW-1003">Cell membrane</keyword>
<feature type="transmembrane region" description="Helical" evidence="6">
    <location>
        <begin position="64"/>
        <end position="82"/>
    </location>
</feature>
<dbReference type="PANTHER" id="PTHR33529:SF2">
    <property type="entry name" value="LIPOPOLYSACCHARIDE EXPORT SYSTEM PERMEASE PROTEIN LPTG"/>
    <property type="match status" value="1"/>
</dbReference>
<keyword evidence="4 6" id="KW-1133">Transmembrane helix</keyword>
<protein>
    <submittedName>
        <fullName evidence="7">LPS export ABC transporter permease LptG</fullName>
    </submittedName>
</protein>
<keyword evidence="8" id="KW-1185">Reference proteome</keyword>
<evidence type="ECO:0000256" key="3">
    <source>
        <dbReference type="ARBA" id="ARBA00022692"/>
    </source>
</evidence>
<reference evidence="7 8" key="1">
    <citation type="submission" date="2024-10" db="EMBL/GenBank/DDBJ databases">
        <title>The Natural Products Discovery Center: Release of the First 8490 Sequenced Strains for Exploring Actinobacteria Biosynthetic Diversity.</title>
        <authorList>
            <person name="Kalkreuter E."/>
            <person name="Kautsar S.A."/>
            <person name="Yang D."/>
            <person name="Bader C.D."/>
            <person name="Teijaro C.N."/>
            <person name="Fluegel L."/>
            <person name="Davis C.M."/>
            <person name="Simpson J.R."/>
            <person name="Lauterbach L."/>
            <person name="Steele A.D."/>
            <person name="Gui C."/>
            <person name="Meng S."/>
            <person name="Li G."/>
            <person name="Viehrig K."/>
            <person name="Ye F."/>
            <person name="Su P."/>
            <person name="Kiefer A.F."/>
            <person name="Nichols A."/>
            <person name="Cepeda A.J."/>
            <person name="Yan W."/>
            <person name="Fan B."/>
            <person name="Jiang Y."/>
            <person name="Adhikari A."/>
            <person name="Zheng C.-J."/>
            <person name="Schuster L."/>
            <person name="Cowan T.M."/>
            <person name="Smanski M.J."/>
            <person name="Chevrette M.G."/>
            <person name="De Carvalho L.P.S."/>
            <person name="Shen B."/>
        </authorList>
    </citation>
    <scope>NUCLEOTIDE SEQUENCE [LARGE SCALE GENOMIC DNA]</scope>
    <source>
        <strain evidence="7 8">NPDC087045</strain>
    </source>
</reference>
<keyword evidence="5 6" id="KW-0472">Membrane</keyword>
<evidence type="ECO:0000256" key="1">
    <source>
        <dbReference type="ARBA" id="ARBA00004651"/>
    </source>
</evidence>
<evidence type="ECO:0000256" key="2">
    <source>
        <dbReference type="ARBA" id="ARBA00022475"/>
    </source>
</evidence>
<evidence type="ECO:0000256" key="5">
    <source>
        <dbReference type="ARBA" id="ARBA00023136"/>
    </source>
</evidence>
<evidence type="ECO:0000256" key="4">
    <source>
        <dbReference type="ARBA" id="ARBA00022989"/>
    </source>
</evidence>
<evidence type="ECO:0000313" key="7">
    <source>
        <dbReference type="EMBL" id="MFJ3047103.1"/>
    </source>
</evidence>
<dbReference type="Proteomes" id="UP001617427">
    <property type="component" value="Unassembled WGS sequence"/>
</dbReference>
<proteinExistence type="predicted"/>
<feature type="transmembrane region" description="Helical" evidence="6">
    <location>
        <begin position="102"/>
        <end position="122"/>
    </location>
</feature>
<comment type="subcellular location">
    <subcellularLocation>
        <location evidence="1">Cell membrane</location>
        <topology evidence="1">Multi-pass membrane protein</topology>
    </subcellularLocation>
</comment>
<dbReference type="EMBL" id="JBIUZV010000008">
    <property type="protein sequence ID" value="MFJ3047103.1"/>
    <property type="molecule type" value="Genomic_DNA"/>
</dbReference>
<sequence length="377" mass="42019">MRVIQRYFRTEITRSVLFALAAFLALFAFFEMMGQLDQVGRNGYQLQQAVLYVVMGLPGNVYELMPTAVLIGTIYTLSQLAARSEFTIMRVSSMSTGMAARVLARIGIGFAVLTIVFGEIVAPKASEWAEKLKLQAQGASLSSQFRSGMWAKDVIKDNGLEGNVTGSRFINIQAIQPDGRIEGVKLYELDTDFHMARMITATSGDYEGNHVWKLSGVVQSDFADGNKDRKITEPIKTIKLDSMQLVSEVTPEILSVLFADPDRMSAYDLLAYTKHLEANNQRTDRYEIAFWKKIVYPLSIFVMMALALPFAYLHFRAGGVSLKIFTGIMIGVCFQLINSLFSHLGLLNTWPAFVTAALPSLLFMALAVGALWWVERN</sequence>
<gene>
    <name evidence="7" type="primary">lptG</name>
    <name evidence="7" type="ORF">ACIPEN_14840</name>
</gene>
<feature type="transmembrane region" description="Helical" evidence="6">
    <location>
        <begin position="294"/>
        <end position="313"/>
    </location>
</feature>
<dbReference type="InterPro" id="IPR030923">
    <property type="entry name" value="LptG"/>
</dbReference>
<dbReference type="Pfam" id="PF03739">
    <property type="entry name" value="LptF_LptG"/>
    <property type="match status" value="1"/>
</dbReference>
<dbReference type="InterPro" id="IPR005495">
    <property type="entry name" value="LptG/LptF_permease"/>
</dbReference>
<dbReference type="PANTHER" id="PTHR33529">
    <property type="entry name" value="SLR0882 PROTEIN-RELATED"/>
    <property type="match status" value="1"/>
</dbReference>
<name>A0ABW8F1G1_9BURK</name>
<evidence type="ECO:0000256" key="6">
    <source>
        <dbReference type="SAM" id="Phobius"/>
    </source>
</evidence>
<feature type="transmembrane region" description="Helical" evidence="6">
    <location>
        <begin position="12"/>
        <end position="30"/>
    </location>
</feature>
<dbReference type="NCBIfam" id="TIGR04408">
    <property type="entry name" value="LptG_lptG"/>
    <property type="match status" value="1"/>
</dbReference>
<keyword evidence="3 6" id="KW-0812">Transmembrane</keyword>
<organism evidence="7 8">
    <name type="scientific">Herbaspirillum chlorophenolicum</name>
    <dbReference type="NCBI Taxonomy" id="211589"/>
    <lineage>
        <taxon>Bacteria</taxon>
        <taxon>Pseudomonadati</taxon>
        <taxon>Pseudomonadota</taxon>
        <taxon>Betaproteobacteria</taxon>
        <taxon>Burkholderiales</taxon>
        <taxon>Oxalobacteraceae</taxon>
        <taxon>Herbaspirillum</taxon>
    </lineage>
</organism>